<protein>
    <submittedName>
        <fullName evidence="2">Uncharacterized protein</fullName>
    </submittedName>
</protein>
<evidence type="ECO:0000256" key="1">
    <source>
        <dbReference type="SAM" id="SignalP"/>
    </source>
</evidence>
<feature type="chain" id="PRO_5044312398" evidence="1">
    <location>
        <begin position="22"/>
        <end position="168"/>
    </location>
</feature>
<dbReference type="EMBL" id="CP165628">
    <property type="protein sequence ID" value="XDU71632.1"/>
    <property type="molecule type" value="Genomic_DNA"/>
</dbReference>
<keyword evidence="1" id="KW-0732">Signal</keyword>
<evidence type="ECO:0000313" key="2">
    <source>
        <dbReference type="EMBL" id="XDU71632.1"/>
    </source>
</evidence>
<dbReference type="RefSeq" id="WP_369788807.1">
    <property type="nucleotide sequence ID" value="NZ_CP165628.1"/>
</dbReference>
<accession>A0AB39VQQ4</accession>
<reference evidence="2" key="1">
    <citation type="submission" date="2024-07" db="EMBL/GenBank/DDBJ databases">
        <authorList>
            <person name="Biller S.J."/>
        </authorList>
    </citation>
    <scope>NUCLEOTIDE SEQUENCE</scope>
    <source>
        <strain evidence="2">WC2420</strain>
    </source>
</reference>
<organism evidence="2">
    <name type="scientific">Rouxiella sp. WC2420</name>
    <dbReference type="NCBI Taxonomy" id="3234145"/>
    <lineage>
        <taxon>Bacteria</taxon>
        <taxon>Pseudomonadati</taxon>
        <taxon>Pseudomonadota</taxon>
        <taxon>Gammaproteobacteria</taxon>
        <taxon>Enterobacterales</taxon>
        <taxon>Yersiniaceae</taxon>
        <taxon>Rouxiella</taxon>
    </lineage>
</organism>
<sequence length="168" mass="18075">MVKLKVAIALSAMIFPTFVFAQWVTKTDDDIFTGGKKATMIATIGEDSDSSALIFDCTKNNLVFSYIEKSSDPDKVSNIPVDMFVKVDSGDIIKTKSAFSQRNDQYIQASISDIDLVTEILKESSKAKSKIIIGISNDIIGQNSVSASMAGSGKAVGQFVSACEINIK</sequence>
<dbReference type="AlphaFoldDB" id="A0AB39VQQ4"/>
<proteinExistence type="predicted"/>
<feature type="signal peptide" evidence="1">
    <location>
        <begin position="1"/>
        <end position="21"/>
    </location>
</feature>
<gene>
    <name evidence="2" type="ORF">AB3G37_19180</name>
</gene>
<name>A0AB39VQQ4_9GAMM</name>